<evidence type="ECO:0000313" key="2">
    <source>
        <dbReference type="Proteomes" id="UP000282957"/>
    </source>
</evidence>
<proteinExistence type="predicted"/>
<dbReference type="RefSeq" id="WP_127789826.1">
    <property type="nucleotide sequence ID" value="NZ_SACL01000011.1"/>
</dbReference>
<organism evidence="1 2">
    <name type="scientific">Rhodovarius crocodyli</name>
    <dbReference type="NCBI Taxonomy" id="1979269"/>
    <lineage>
        <taxon>Bacteria</taxon>
        <taxon>Pseudomonadati</taxon>
        <taxon>Pseudomonadota</taxon>
        <taxon>Alphaproteobacteria</taxon>
        <taxon>Acetobacterales</taxon>
        <taxon>Roseomonadaceae</taxon>
        <taxon>Rhodovarius</taxon>
    </lineage>
</organism>
<sequence>MSGSLSDAANSVSSAIGAVSGALGYAGPPPSQKNRPIGFTLEDNGAIVSSVTLGLRPEDMTRTDQMRTTVHHTLGGAFVDSFGQGLPVINIAGHTGWRGGSDGNGEERWVALRDQVWNRWASLRKQAVQEGRDPSTVKLIYTDALSDFVVEVAPMTLTLRRSKSRPLLIQYQLNLTVVDQNAGQIQFLQGGDATKTPGEEGGFFSSVVQSISAVRSAITRASAWVQTNLIAPVRNFLNLANRVFTAVVGVVRSVRNLVASVLAVPTMLAQAGVNLFHTIGAVVSLPMAIRNDVMATASAFSNLLCWLLRARSTRLAYGDYAGFYGASGCSSISGGRPASIFTTSSAWESLSNPEASTLGISLSPAARAGIITLASSDPVLHPLNDNQLEDALTDVQDGASIASEAA</sequence>
<evidence type="ECO:0000313" key="1">
    <source>
        <dbReference type="EMBL" id="RVT91408.1"/>
    </source>
</evidence>
<dbReference type="EMBL" id="SACL01000011">
    <property type="protein sequence ID" value="RVT91408.1"/>
    <property type="molecule type" value="Genomic_DNA"/>
</dbReference>
<protein>
    <recommendedName>
        <fullName evidence="3">Phage tail protein</fullName>
    </recommendedName>
</protein>
<dbReference type="Proteomes" id="UP000282957">
    <property type="component" value="Unassembled WGS sequence"/>
</dbReference>
<accession>A0A437M157</accession>
<comment type="caution">
    <text evidence="1">The sequence shown here is derived from an EMBL/GenBank/DDBJ whole genome shotgun (WGS) entry which is preliminary data.</text>
</comment>
<keyword evidence="2" id="KW-1185">Reference proteome</keyword>
<gene>
    <name evidence="1" type="ORF">EOD42_22395</name>
</gene>
<dbReference type="InterPro" id="IPR056958">
    <property type="entry name" value="Phage_tail_tube_init_put"/>
</dbReference>
<evidence type="ECO:0008006" key="3">
    <source>
        <dbReference type="Google" id="ProtNLM"/>
    </source>
</evidence>
<dbReference type="AlphaFoldDB" id="A0A437M157"/>
<dbReference type="OrthoDB" id="7375681at2"/>
<reference evidence="1 2" key="1">
    <citation type="submission" date="2019-01" db="EMBL/GenBank/DDBJ databases">
        <authorList>
            <person name="Chen W.-M."/>
        </authorList>
    </citation>
    <scope>NUCLEOTIDE SEQUENCE [LARGE SCALE GENOMIC DNA]</scope>
    <source>
        <strain evidence="1 2">CCP-6</strain>
    </source>
</reference>
<name>A0A437M157_9PROT</name>
<dbReference type="Pfam" id="PF23980">
    <property type="entry name" value="Phage_tail_tube_init"/>
    <property type="match status" value="1"/>
</dbReference>